<dbReference type="GO" id="GO:0043531">
    <property type="term" value="F:ADP binding"/>
    <property type="evidence" value="ECO:0007669"/>
    <property type="project" value="InterPro"/>
</dbReference>
<dbReference type="PANTHER" id="PTHR23155">
    <property type="entry name" value="DISEASE RESISTANCE PROTEIN RP"/>
    <property type="match status" value="1"/>
</dbReference>
<keyword evidence="1" id="KW-0677">Repeat</keyword>
<dbReference type="Gramene" id="AUR62005942-RA">
    <property type="protein sequence ID" value="AUR62005942-RA:cds"/>
    <property type="gene ID" value="AUR62005942"/>
</dbReference>
<protein>
    <recommendedName>
        <fullName evidence="7">NB-ARC domain-containing protein</fullName>
    </recommendedName>
</protein>
<evidence type="ECO:0008006" key="7">
    <source>
        <dbReference type="Google" id="ProtNLM"/>
    </source>
</evidence>
<keyword evidence="6" id="KW-1185">Reference proteome</keyword>
<dbReference type="Gene3D" id="1.10.8.430">
    <property type="entry name" value="Helical domain of apoptotic protease-activating factors"/>
    <property type="match status" value="1"/>
</dbReference>
<dbReference type="SUPFAM" id="SSF52540">
    <property type="entry name" value="P-loop containing nucleoside triphosphate hydrolases"/>
    <property type="match status" value="1"/>
</dbReference>
<evidence type="ECO:0000313" key="5">
    <source>
        <dbReference type="EnsemblPlants" id="AUR62005942-RA:cds"/>
    </source>
</evidence>
<evidence type="ECO:0000259" key="4">
    <source>
        <dbReference type="Pfam" id="PF23598"/>
    </source>
</evidence>
<dbReference type="AlphaFoldDB" id="A0A803L253"/>
<dbReference type="Gene3D" id="3.80.10.10">
    <property type="entry name" value="Ribonuclease Inhibitor"/>
    <property type="match status" value="1"/>
</dbReference>
<proteinExistence type="predicted"/>
<feature type="domain" description="Disease resistance R13L4/SHOC-2-like LRR" evidence="4">
    <location>
        <begin position="220"/>
        <end position="423"/>
    </location>
</feature>
<keyword evidence="2" id="KW-0611">Plant defense</keyword>
<accession>A0A803L253</accession>
<dbReference type="PANTHER" id="PTHR23155:SF1185">
    <property type="entry name" value="DISEASE RESISTANCE RPP8-LIKE PROTEIN 3-RELATED"/>
    <property type="match status" value="1"/>
</dbReference>
<evidence type="ECO:0000313" key="6">
    <source>
        <dbReference type="Proteomes" id="UP000596660"/>
    </source>
</evidence>
<dbReference type="FunFam" id="1.10.10.10:FF:000322">
    <property type="entry name" value="Probable disease resistance protein At1g63360"/>
    <property type="match status" value="1"/>
</dbReference>
<dbReference type="Proteomes" id="UP000596660">
    <property type="component" value="Unplaced"/>
</dbReference>
<dbReference type="InterPro" id="IPR044974">
    <property type="entry name" value="Disease_R_plants"/>
</dbReference>
<dbReference type="InterPro" id="IPR058922">
    <property type="entry name" value="WHD_DRP"/>
</dbReference>
<dbReference type="InterPro" id="IPR027417">
    <property type="entry name" value="P-loop_NTPase"/>
</dbReference>
<reference evidence="5" key="1">
    <citation type="journal article" date="2017" name="Nature">
        <title>The genome of Chenopodium quinoa.</title>
        <authorList>
            <person name="Jarvis D.E."/>
            <person name="Ho Y.S."/>
            <person name="Lightfoot D.J."/>
            <person name="Schmoeckel S.M."/>
            <person name="Li B."/>
            <person name="Borm T.J.A."/>
            <person name="Ohyanagi H."/>
            <person name="Mineta K."/>
            <person name="Michell C.T."/>
            <person name="Saber N."/>
            <person name="Kharbatia N.M."/>
            <person name="Rupper R.R."/>
            <person name="Sharp A.R."/>
            <person name="Dally N."/>
            <person name="Boughton B.A."/>
            <person name="Woo Y.H."/>
            <person name="Gao G."/>
            <person name="Schijlen E.G.W.M."/>
            <person name="Guo X."/>
            <person name="Momin A.A."/>
            <person name="Negrao S."/>
            <person name="Al-Babili S."/>
            <person name="Gehring C."/>
            <person name="Roessner U."/>
            <person name="Jung C."/>
            <person name="Murphy K."/>
            <person name="Arold S.T."/>
            <person name="Gojobori T."/>
            <person name="van der Linden C.G."/>
            <person name="van Loo E.N."/>
            <person name="Jellen E.N."/>
            <person name="Maughan P.J."/>
            <person name="Tester M."/>
        </authorList>
    </citation>
    <scope>NUCLEOTIDE SEQUENCE [LARGE SCALE GENOMIC DNA]</scope>
    <source>
        <strain evidence="5">cv. PI 614886</strain>
    </source>
</reference>
<feature type="domain" description="Disease resistance protein winged helix" evidence="3">
    <location>
        <begin position="91"/>
        <end position="164"/>
    </location>
</feature>
<reference evidence="5" key="2">
    <citation type="submission" date="2021-03" db="UniProtKB">
        <authorList>
            <consortium name="EnsemblPlants"/>
        </authorList>
    </citation>
    <scope>IDENTIFICATION</scope>
</reference>
<dbReference type="InterPro" id="IPR055414">
    <property type="entry name" value="LRR_R13L4/SHOC2-like"/>
</dbReference>
<dbReference type="InterPro" id="IPR036388">
    <property type="entry name" value="WH-like_DNA-bd_sf"/>
</dbReference>
<dbReference type="EnsemblPlants" id="AUR62005942-RA">
    <property type="protein sequence ID" value="AUR62005942-RA:cds"/>
    <property type="gene ID" value="AUR62005942"/>
</dbReference>
<dbReference type="OMA" id="WESRERM"/>
<dbReference type="Pfam" id="PF23559">
    <property type="entry name" value="WHD_DRP"/>
    <property type="match status" value="1"/>
</dbReference>
<dbReference type="GO" id="GO:0098542">
    <property type="term" value="P:defense response to other organism"/>
    <property type="evidence" value="ECO:0007669"/>
    <property type="project" value="TreeGrafter"/>
</dbReference>
<dbReference type="SUPFAM" id="SSF52047">
    <property type="entry name" value="RNI-like"/>
    <property type="match status" value="1"/>
</dbReference>
<evidence type="ECO:0000256" key="1">
    <source>
        <dbReference type="ARBA" id="ARBA00022737"/>
    </source>
</evidence>
<sequence length="459" mass="52312">MDQIIDQFNRKTNGEIIKRDKMLDHCKGIPLAIVAFGGLLSTKETVEEWETVSTSLNSEETRSDQALENILLLSYHDLPNDIMPCFLYLSLFPPDSEISTGMLIRMWLSEGLVALNSPSSTQKTLENVAAQYLEELACRCLIQVVRRNHVGDMKTIHMHDKIHQVSITKSTELGFLENYPHAQDKPLLQPAAHSRSDVPQIREMHLRRTAIRPGIRALPEQVGELIFLTYLGLRATGVLELPKTIRNLRQLITLDYVGTLKPSFCKQLSKVLCYMTRLRHVYLPAYAISSMGKLDLSTLQDLQILWGVSGGDWLTDDLGKINASLLNLRIVNISCTKELESVVNWLNREPKQLQGIQWNCGSNMFLKLEELQISHLPNLVQWRIEAGAMPHLRRLSIFSCQKLLALPEELRYINLQELEILDMPKSFNSRLHEIKDENTAEAKDNDIIRNIPCIKIEAC</sequence>
<dbReference type="InterPro" id="IPR042197">
    <property type="entry name" value="Apaf_helical"/>
</dbReference>
<name>A0A803L253_CHEQI</name>
<dbReference type="Gene3D" id="1.10.10.10">
    <property type="entry name" value="Winged helix-like DNA-binding domain superfamily/Winged helix DNA-binding domain"/>
    <property type="match status" value="1"/>
</dbReference>
<evidence type="ECO:0000259" key="3">
    <source>
        <dbReference type="Pfam" id="PF23559"/>
    </source>
</evidence>
<dbReference type="InterPro" id="IPR032675">
    <property type="entry name" value="LRR_dom_sf"/>
</dbReference>
<dbReference type="Pfam" id="PF23598">
    <property type="entry name" value="LRR_14"/>
    <property type="match status" value="1"/>
</dbReference>
<organism evidence="5 6">
    <name type="scientific">Chenopodium quinoa</name>
    <name type="common">Quinoa</name>
    <dbReference type="NCBI Taxonomy" id="63459"/>
    <lineage>
        <taxon>Eukaryota</taxon>
        <taxon>Viridiplantae</taxon>
        <taxon>Streptophyta</taxon>
        <taxon>Embryophyta</taxon>
        <taxon>Tracheophyta</taxon>
        <taxon>Spermatophyta</taxon>
        <taxon>Magnoliopsida</taxon>
        <taxon>eudicotyledons</taxon>
        <taxon>Gunneridae</taxon>
        <taxon>Pentapetalae</taxon>
        <taxon>Caryophyllales</taxon>
        <taxon>Chenopodiaceae</taxon>
        <taxon>Chenopodioideae</taxon>
        <taxon>Atripliceae</taxon>
        <taxon>Chenopodium</taxon>
    </lineage>
</organism>
<evidence type="ECO:0000256" key="2">
    <source>
        <dbReference type="ARBA" id="ARBA00022821"/>
    </source>
</evidence>